<dbReference type="Proteomes" id="UP000640426">
    <property type="component" value="Unassembled WGS sequence"/>
</dbReference>
<gene>
    <name evidence="1" type="ORF">JAO74_18035</name>
</gene>
<sequence length="161" mass="17628">MIGLPGKSIANYAKRSVQLGFSSIFWNTLWTQGQPPTTLGILCDPDHAALADFPTDAHSNWHWWHLIYRAGALRLDLLPPGVKPIVWVIDDWFTARPLGLVIEVAVGRGRAIVCGFALDGTGADDPVSRQLVASLERYMTGDRFKPAAAVSPNQLRRLAAV</sequence>
<comment type="caution">
    <text evidence="1">The sequence shown here is derived from an EMBL/GenBank/DDBJ whole genome shotgun (WGS) entry which is preliminary data.</text>
</comment>
<proteinExistence type="predicted"/>
<accession>A0ABS0XUF9</accession>
<evidence type="ECO:0000313" key="2">
    <source>
        <dbReference type="Proteomes" id="UP000640426"/>
    </source>
</evidence>
<name>A0ABS0XUF9_9SPHN</name>
<dbReference type="RefSeq" id="WP_199041602.1">
    <property type="nucleotide sequence ID" value="NZ_JAELXS010000019.1"/>
</dbReference>
<reference evidence="2" key="1">
    <citation type="submission" date="2020-12" db="EMBL/GenBank/DDBJ databases">
        <title>Hymenobacter sp.</title>
        <authorList>
            <person name="Kim M.K."/>
        </authorList>
    </citation>
    <scope>NUCLEOTIDE SEQUENCE [LARGE SCALE GENOMIC DNA]</scope>
    <source>
        <strain evidence="2">BT553</strain>
    </source>
</reference>
<organism evidence="1 2">
    <name type="scientific">Sphingomonas mollis</name>
    <dbReference type="NCBI Taxonomy" id="2795726"/>
    <lineage>
        <taxon>Bacteria</taxon>
        <taxon>Pseudomonadati</taxon>
        <taxon>Pseudomonadota</taxon>
        <taxon>Alphaproteobacteria</taxon>
        <taxon>Sphingomonadales</taxon>
        <taxon>Sphingomonadaceae</taxon>
        <taxon>Sphingomonas</taxon>
    </lineage>
</organism>
<dbReference type="EMBL" id="JAELXS010000019">
    <property type="protein sequence ID" value="MBJ6123676.1"/>
    <property type="molecule type" value="Genomic_DNA"/>
</dbReference>
<evidence type="ECO:0000313" key="1">
    <source>
        <dbReference type="EMBL" id="MBJ6123676.1"/>
    </source>
</evidence>
<keyword evidence="2" id="KW-1185">Reference proteome</keyword>
<protein>
    <submittedName>
        <fullName evidence="1">Uncharacterized protein</fullName>
    </submittedName>
</protein>